<dbReference type="PROSITE" id="PS50853">
    <property type="entry name" value="FN3"/>
    <property type="match status" value="1"/>
</dbReference>
<keyword evidence="6" id="KW-1185">Reference proteome</keyword>
<evidence type="ECO:0000313" key="5">
    <source>
        <dbReference type="EMBL" id="OAD56575.1"/>
    </source>
</evidence>
<dbReference type="CDD" id="cd00063">
    <property type="entry name" value="FN3"/>
    <property type="match status" value="1"/>
</dbReference>
<dbReference type="InterPro" id="IPR003961">
    <property type="entry name" value="FN3_dom"/>
</dbReference>
<accession>A0A310SAX7</accession>
<evidence type="ECO:0000259" key="4">
    <source>
        <dbReference type="PROSITE" id="PS50853"/>
    </source>
</evidence>
<feature type="domain" description="Fibronectin type-III" evidence="4">
    <location>
        <begin position="301"/>
        <end position="401"/>
    </location>
</feature>
<dbReference type="InterPro" id="IPR003599">
    <property type="entry name" value="Ig_sub"/>
</dbReference>
<dbReference type="SUPFAM" id="SSF48726">
    <property type="entry name" value="Immunoglobulin"/>
    <property type="match status" value="3"/>
</dbReference>
<dbReference type="SUPFAM" id="SSF49265">
    <property type="entry name" value="Fibronectin type III"/>
    <property type="match status" value="1"/>
</dbReference>
<dbReference type="EMBL" id="KQ761855">
    <property type="protein sequence ID" value="OAD56575.1"/>
    <property type="molecule type" value="Genomic_DNA"/>
</dbReference>
<dbReference type="SMART" id="SM00408">
    <property type="entry name" value="IGc2"/>
    <property type="match status" value="2"/>
</dbReference>
<dbReference type="AlphaFoldDB" id="A0A310SAX7"/>
<feature type="compositionally biased region" description="Basic and acidic residues" evidence="1">
    <location>
        <begin position="471"/>
        <end position="481"/>
    </location>
</feature>
<keyword evidence="2" id="KW-0472">Membrane</keyword>
<dbReference type="PANTHER" id="PTHR23278:SF28">
    <property type="entry name" value="SIDESTEP IV, ISOFORM C"/>
    <property type="match status" value="1"/>
</dbReference>
<dbReference type="InterPro" id="IPR003598">
    <property type="entry name" value="Ig_sub2"/>
</dbReference>
<dbReference type="PROSITE" id="PS50835">
    <property type="entry name" value="IG_LIKE"/>
    <property type="match status" value="2"/>
</dbReference>
<proteinExistence type="predicted"/>
<name>A0A310SAX7_9HYME</name>
<reference evidence="5 6" key="1">
    <citation type="submission" date="2015-07" db="EMBL/GenBank/DDBJ databases">
        <title>The genome of Eufriesea mexicana.</title>
        <authorList>
            <person name="Pan H."/>
            <person name="Kapheim K."/>
        </authorList>
    </citation>
    <scope>NUCLEOTIDE SEQUENCE [LARGE SCALE GENOMIC DNA]</scope>
    <source>
        <strain evidence="5">0111107269</strain>
        <tissue evidence="5">Whole body</tissue>
    </source>
</reference>
<dbReference type="InterPro" id="IPR036179">
    <property type="entry name" value="Ig-like_dom_sf"/>
</dbReference>
<feature type="transmembrane region" description="Helical" evidence="2">
    <location>
        <begin position="413"/>
        <end position="439"/>
    </location>
</feature>
<gene>
    <name evidence="5" type="ORF">WN48_03262</name>
</gene>
<dbReference type="InterPro" id="IPR013783">
    <property type="entry name" value="Ig-like_fold"/>
</dbReference>
<keyword evidence="2" id="KW-1133">Transmembrane helix</keyword>
<dbReference type="PANTHER" id="PTHR23278">
    <property type="entry name" value="SIDESTEP PROTEIN"/>
    <property type="match status" value="1"/>
</dbReference>
<dbReference type="Gene3D" id="2.60.40.10">
    <property type="entry name" value="Immunoglobulins"/>
    <property type="match status" value="4"/>
</dbReference>
<dbReference type="Pfam" id="PF13927">
    <property type="entry name" value="Ig_3"/>
    <property type="match status" value="2"/>
</dbReference>
<dbReference type="Proteomes" id="UP000250275">
    <property type="component" value="Unassembled WGS sequence"/>
</dbReference>
<dbReference type="OrthoDB" id="5843397at2759"/>
<dbReference type="InterPro" id="IPR036116">
    <property type="entry name" value="FN3_sf"/>
</dbReference>
<feature type="region of interest" description="Disordered" evidence="1">
    <location>
        <begin position="471"/>
        <end position="498"/>
    </location>
</feature>
<dbReference type="SMART" id="SM00409">
    <property type="entry name" value="IG"/>
    <property type="match status" value="2"/>
</dbReference>
<evidence type="ECO:0000256" key="2">
    <source>
        <dbReference type="SAM" id="Phobius"/>
    </source>
</evidence>
<feature type="domain" description="Ig-like" evidence="3">
    <location>
        <begin position="75"/>
        <end position="162"/>
    </location>
</feature>
<evidence type="ECO:0000256" key="1">
    <source>
        <dbReference type="SAM" id="MobiDB-lite"/>
    </source>
</evidence>
<feature type="domain" description="Ig-like" evidence="3">
    <location>
        <begin position="164"/>
        <end position="262"/>
    </location>
</feature>
<organism evidence="5 6">
    <name type="scientific">Eufriesea mexicana</name>
    <dbReference type="NCBI Taxonomy" id="516756"/>
    <lineage>
        <taxon>Eukaryota</taxon>
        <taxon>Metazoa</taxon>
        <taxon>Ecdysozoa</taxon>
        <taxon>Arthropoda</taxon>
        <taxon>Hexapoda</taxon>
        <taxon>Insecta</taxon>
        <taxon>Pterygota</taxon>
        <taxon>Neoptera</taxon>
        <taxon>Endopterygota</taxon>
        <taxon>Hymenoptera</taxon>
        <taxon>Apocrita</taxon>
        <taxon>Aculeata</taxon>
        <taxon>Apoidea</taxon>
        <taxon>Anthophila</taxon>
        <taxon>Apidae</taxon>
        <taxon>Eufriesea</taxon>
    </lineage>
</organism>
<dbReference type="Pfam" id="PF00041">
    <property type="entry name" value="fn3"/>
    <property type="match status" value="1"/>
</dbReference>
<evidence type="ECO:0000313" key="6">
    <source>
        <dbReference type="Proteomes" id="UP000250275"/>
    </source>
</evidence>
<dbReference type="CDD" id="cd00096">
    <property type="entry name" value="Ig"/>
    <property type="match status" value="2"/>
</dbReference>
<dbReference type="InterPro" id="IPR007110">
    <property type="entry name" value="Ig-like_dom"/>
</dbReference>
<sequence length="582" mass="64614">MHQFGFQAGGCDHVVEGKASGRTYGQKDTNITKSVLSYVPPMEDDGKSLTCRAENPVVPNSGLEDTWRLLVHYAPIVTIKLGLSLKPNDINEGDDVYFECNVQANPKAYKLVWYKDGKELHQNATARIFLPSGQSLVLRSVTRNSAGEYSCMAVNVEGKSTSRPIMLDIMYAPVCKDGSSTQVVGALKHETISLVCGVQSKPPPITFHWTFNNSGELMNVPAIRFTQVKPLSLITSHWHGSRLNYTPANDMDYGTVACRATNRIGVQKTPCLFQIIVAGKPYPLQNCTALQSTGPYAYRMGHEDFKATDSRDADWLIVRCAEGFDGGLPLTNYELEVYSEENVYPVDTIYLNHTERFSLSGPVFVVPGLEPGRKYRLHLYAVNAKGRSDPVVLEPVTLKAVAMFTTDRGTSDYSLLVACFAGGITAVCILIVGITLTLYRRSHPMQPVKTHTEVVQYGGKEDRATVAPTCKETRDDAKGEMANDMTDDDPDVIPSKMDKRPDIFEPKYEIVSLNRTKDIGHLEELDYPSPSSVLHTKDSWIYPNGFVKKVEKSLSPLRPSTLLVHRSHDIYTRSSRVQESCI</sequence>
<keyword evidence="2" id="KW-0812">Transmembrane</keyword>
<evidence type="ECO:0000259" key="3">
    <source>
        <dbReference type="PROSITE" id="PS50835"/>
    </source>
</evidence>
<protein>
    <submittedName>
        <fullName evidence="5">Myelin-associated glycoprotein</fullName>
    </submittedName>
</protein>